<reference evidence="6 7" key="1">
    <citation type="journal article" date="2017" name="Gigascience">
        <title>Draft genome of the honey bee ectoparasitic mite, Tropilaelaps mercedesae, is shaped by the parasitic life history.</title>
        <authorList>
            <person name="Dong X."/>
            <person name="Armstrong S.D."/>
            <person name="Xia D."/>
            <person name="Makepeace B.L."/>
            <person name="Darby A.C."/>
            <person name="Kadowaki T."/>
        </authorList>
    </citation>
    <scope>NUCLEOTIDE SEQUENCE [LARGE SCALE GENOMIC DNA]</scope>
    <source>
        <strain evidence="6">Wuxi-XJTLU</strain>
    </source>
</reference>
<evidence type="ECO:0000256" key="3">
    <source>
        <dbReference type="ARBA" id="ARBA00022989"/>
    </source>
</evidence>
<dbReference type="OrthoDB" id="5984008at2759"/>
<feature type="non-terminal residue" evidence="6">
    <location>
        <position position="194"/>
    </location>
</feature>
<evidence type="ECO:0000259" key="5">
    <source>
        <dbReference type="Pfam" id="PF01094"/>
    </source>
</evidence>
<comment type="subcellular location">
    <subcellularLocation>
        <location evidence="1">Membrane</location>
    </subcellularLocation>
</comment>
<dbReference type="EMBL" id="MNPL01001494">
    <property type="protein sequence ID" value="OQR79094.1"/>
    <property type="molecule type" value="Genomic_DNA"/>
</dbReference>
<evidence type="ECO:0000313" key="6">
    <source>
        <dbReference type="EMBL" id="OQR79094.1"/>
    </source>
</evidence>
<evidence type="ECO:0000256" key="1">
    <source>
        <dbReference type="ARBA" id="ARBA00004370"/>
    </source>
</evidence>
<sequence length="194" mass="21512">MCVSRTSKAQSRTKPNAPKKVQISRIQDFVAVDDTYVCAQMAKGIMAMVSPVVNQSFETLASISNTFHMPFVTSEFPEVAQSRPALFGLAVKPSYLRAVMDIINYYQWPYVIYMYNSDDGEASLVCPESPPGNDRQLLAADHVTTPQRVVSHCYLVDWPSADDDNGRETSAHPKRDIPLDFAALTVTDFLLGEG</sequence>
<dbReference type="SUPFAM" id="SSF53822">
    <property type="entry name" value="Periplasmic binding protein-like I"/>
    <property type="match status" value="1"/>
</dbReference>
<gene>
    <name evidence="6" type="ORF">BIW11_00202</name>
</gene>
<keyword evidence="6" id="KW-0675">Receptor</keyword>
<dbReference type="Proteomes" id="UP000192247">
    <property type="component" value="Unassembled WGS sequence"/>
</dbReference>
<accession>A0A1V9Y041</accession>
<dbReference type="GO" id="GO:0016020">
    <property type="term" value="C:membrane"/>
    <property type="evidence" value="ECO:0007669"/>
    <property type="project" value="UniProtKB-SubCell"/>
</dbReference>
<evidence type="ECO:0000313" key="7">
    <source>
        <dbReference type="Proteomes" id="UP000192247"/>
    </source>
</evidence>
<dbReference type="Gene3D" id="3.40.50.2300">
    <property type="match status" value="1"/>
</dbReference>
<protein>
    <submittedName>
        <fullName evidence="6">Glutamate receptor 1-like</fullName>
    </submittedName>
</protein>
<keyword evidence="7" id="KW-1185">Reference proteome</keyword>
<keyword evidence="4" id="KW-0472">Membrane</keyword>
<dbReference type="InterPro" id="IPR001828">
    <property type="entry name" value="ANF_lig-bd_rcpt"/>
</dbReference>
<dbReference type="InterPro" id="IPR028082">
    <property type="entry name" value="Peripla_BP_I"/>
</dbReference>
<feature type="domain" description="Receptor ligand binding region" evidence="5">
    <location>
        <begin position="37"/>
        <end position="121"/>
    </location>
</feature>
<keyword evidence="2" id="KW-0812">Transmembrane</keyword>
<name>A0A1V9Y041_9ACAR</name>
<dbReference type="InParanoid" id="A0A1V9Y041"/>
<proteinExistence type="predicted"/>
<evidence type="ECO:0000256" key="4">
    <source>
        <dbReference type="ARBA" id="ARBA00023136"/>
    </source>
</evidence>
<dbReference type="AlphaFoldDB" id="A0A1V9Y041"/>
<evidence type="ECO:0000256" key="2">
    <source>
        <dbReference type="ARBA" id="ARBA00022692"/>
    </source>
</evidence>
<organism evidence="6 7">
    <name type="scientific">Tropilaelaps mercedesae</name>
    <dbReference type="NCBI Taxonomy" id="418985"/>
    <lineage>
        <taxon>Eukaryota</taxon>
        <taxon>Metazoa</taxon>
        <taxon>Ecdysozoa</taxon>
        <taxon>Arthropoda</taxon>
        <taxon>Chelicerata</taxon>
        <taxon>Arachnida</taxon>
        <taxon>Acari</taxon>
        <taxon>Parasitiformes</taxon>
        <taxon>Mesostigmata</taxon>
        <taxon>Gamasina</taxon>
        <taxon>Dermanyssoidea</taxon>
        <taxon>Laelapidae</taxon>
        <taxon>Tropilaelaps</taxon>
    </lineage>
</organism>
<dbReference type="STRING" id="418985.A0A1V9Y041"/>
<keyword evidence="3" id="KW-1133">Transmembrane helix</keyword>
<dbReference type="Pfam" id="PF01094">
    <property type="entry name" value="ANF_receptor"/>
    <property type="match status" value="1"/>
</dbReference>
<comment type="caution">
    <text evidence="6">The sequence shown here is derived from an EMBL/GenBank/DDBJ whole genome shotgun (WGS) entry which is preliminary data.</text>
</comment>